<evidence type="ECO:0000259" key="4">
    <source>
        <dbReference type="Pfam" id="PF00561"/>
    </source>
</evidence>
<sequence length="428" mass="45110">MAVLRVAARGDAIGSLVFNPGGPGMSGLTGGLALSQGLADSRITERFDIVGFDPRGVGATQPAVDCYTEGGDADGDEAFEELGRLAPQLTGSETRAIVERCADGSGGMHALAQLGTRTTAKDMDVLRAVLGEEKLTFLGQSYGTRLGAVYAEEFPDRVRAMVLDGGIDPAQGKVERSLAAYEGFQVAFEAMAASCADQDDCPLGTDPAGWTAAFRAIVYPLREDPVPALDQELGPDEAIWAVSTGLTRPTTWPRIIDGLREIRRGRGDELMQLLHDYGARDADGTGPNTLEAQFAINCTDEERLTPEQGAELREAGYERAPFLDPGVDVTRGVRDPCEHWPVEPDLGIPYAQDVDGLPATLVVSITGDPTTPHEGAVNLARTLGSALLTVEGDGHTVVGTGRSPCVDELAAAYLIDLTVPDDGATCTL</sequence>
<keyword evidence="6" id="KW-1185">Reference proteome</keyword>
<protein>
    <submittedName>
        <fullName evidence="5">Alpha/beta hydrolase</fullName>
    </submittedName>
</protein>
<dbReference type="Pfam" id="PF00561">
    <property type="entry name" value="Abhydrolase_1"/>
    <property type="match status" value="1"/>
</dbReference>
<gene>
    <name evidence="5" type="ORF">ACFO6V_15800</name>
</gene>
<accession>A0ABV9HIR8</accession>
<name>A0ABV9HIR8_9MICO</name>
<dbReference type="Gene3D" id="3.40.50.1820">
    <property type="entry name" value="alpha/beta hydrolase"/>
    <property type="match status" value="1"/>
</dbReference>
<dbReference type="InterPro" id="IPR051601">
    <property type="entry name" value="Serine_prot/Carboxylest_S33"/>
</dbReference>
<evidence type="ECO:0000256" key="1">
    <source>
        <dbReference type="ARBA" id="ARBA00010088"/>
    </source>
</evidence>
<dbReference type="InterPro" id="IPR000073">
    <property type="entry name" value="AB_hydrolase_1"/>
</dbReference>
<evidence type="ECO:0000313" key="5">
    <source>
        <dbReference type="EMBL" id="MFC4629712.1"/>
    </source>
</evidence>
<feature type="domain" description="AB hydrolase-1" evidence="4">
    <location>
        <begin position="16"/>
        <end position="397"/>
    </location>
</feature>
<dbReference type="GO" id="GO:0016787">
    <property type="term" value="F:hydrolase activity"/>
    <property type="evidence" value="ECO:0007669"/>
    <property type="project" value="UniProtKB-KW"/>
</dbReference>
<comment type="caution">
    <text evidence="5">The sequence shown here is derived from an EMBL/GenBank/DDBJ whole genome shotgun (WGS) entry which is preliminary data.</text>
</comment>
<dbReference type="SUPFAM" id="SSF53474">
    <property type="entry name" value="alpha/beta-Hydrolases"/>
    <property type="match status" value="1"/>
</dbReference>
<reference evidence="6" key="1">
    <citation type="journal article" date="2019" name="Int. J. Syst. Evol. Microbiol.">
        <title>The Global Catalogue of Microorganisms (GCM) 10K type strain sequencing project: providing services to taxonomists for standard genome sequencing and annotation.</title>
        <authorList>
            <consortium name="The Broad Institute Genomics Platform"/>
            <consortium name="The Broad Institute Genome Sequencing Center for Infectious Disease"/>
            <person name="Wu L."/>
            <person name="Ma J."/>
        </authorList>
    </citation>
    <scope>NUCLEOTIDE SEQUENCE [LARGE SCALE GENOMIC DNA]</scope>
    <source>
        <strain evidence="6">CCUG 42722</strain>
    </source>
</reference>
<comment type="similarity">
    <text evidence="1">Belongs to the peptidase S33 family.</text>
</comment>
<dbReference type="PANTHER" id="PTHR43248:SF29">
    <property type="entry name" value="TRIPEPTIDYL AMINOPEPTIDASE"/>
    <property type="match status" value="1"/>
</dbReference>
<proteinExistence type="inferred from homology"/>
<dbReference type="Proteomes" id="UP001596011">
    <property type="component" value="Unassembled WGS sequence"/>
</dbReference>
<dbReference type="EMBL" id="JBHSFI010000005">
    <property type="protein sequence ID" value="MFC4629712.1"/>
    <property type="molecule type" value="Genomic_DNA"/>
</dbReference>
<evidence type="ECO:0000256" key="3">
    <source>
        <dbReference type="ARBA" id="ARBA00022801"/>
    </source>
</evidence>
<keyword evidence="2" id="KW-0732">Signal</keyword>
<evidence type="ECO:0000256" key="2">
    <source>
        <dbReference type="ARBA" id="ARBA00022729"/>
    </source>
</evidence>
<dbReference type="PANTHER" id="PTHR43248">
    <property type="entry name" value="2-SUCCINYL-6-HYDROXY-2,4-CYCLOHEXADIENE-1-CARBOXYLATE SYNTHASE"/>
    <property type="match status" value="1"/>
</dbReference>
<keyword evidence="3 5" id="KW-0378">Hydrolase</keyword>
<dbReference type="RefSeq" id="WP_377136820.1">
    <property type="nucleotide sequence ID" value="NZ_JBHSFI010000005.1"/>
</dbReference>
<organism evidence="5 6">
    <name type="scientific">Promicromonospora alba</name>
    <dbReference type="NCBI Taxonomy" id="1616110"/>
    <lineage>
        <taxon>Bacteria</taxon>
        <taxon>Bacillati</taxon>
        <taxon>Actinomycetota</taxon>
        <taxon>Actinomycetes</taxon>
        <taxon>Micrococcales</taxon>
        <taxon>Promicromonosporaceae</taxon>
        <taxon>Promicromonospora</taxon>
    </lineage>
</organism>
<dbReference type="InterPro" id="IPR029058">
    <property type="entry name" value="AB_hydrolase_fold"/>
</dbReference>
<evidence type="ECO:0000313" key="6">
    <source>
        <dbReference type="Proteomes" id="UP001596011"/>
    </source>
</evidence>